<feature type="compositionally biased region" description="Polar residues" evidence="1">
    <location>
        <begin position="233"/>
        <end position="247"/>
    </location>
</feature>
<feature type="compositionally biased region" description="Polar residues" evidence="1">
    <location>
        <begin position="331"/>
        <end position="342"/>
    </location>
</feature>
<accession>A0A0L0HNV7</accession>
<dbReference type="OrthoDB" id="10557189at2759"/>
<protein>
    <submittedName>
        <fullName evidence="2">Uncharacterized protein</fullName>
    </submittedName>
</protein>
<dbReference type="InParanoid" id="A0A0L0HNV7"/>
<gene>
    <name evidence="2" type="ORF">SPPG_01714</name>
</gene>
<feature type="compositionally biased region" description="Basic residues" evidence="1">
    <location>
        <begin position="45"/>
        <end position="54"/>
    </location>
</feature>
<evidence type="ECO:0000313" key="3">
    <source>
        <dbReference type="Proteomes" id="UP000053201"/>
    </source>
</evidence>
<name>A0A0L0HNV7_SPIPD</name>
<proteinExistence type="predicted"/>
<dbReference type="GeneID" id="27685357"/>
<dbReference type="EMBL" id="KQ257452">
    <property type="protein sequence ID" value="KND02625.1"/>
    <property type="molecule type" value="Genomic_DNA"/>
</dbReference>
<dbReference type="Proteomes" id="UP000053201">
    <property type="component" value="Unassembled WGS sequence"/>
</dbReference>
<dbReference type="AlphaFoldDB" id="A0A0L0HNV7"/>
<dbReference type="RefSeq" id="XP_016610664.1">
    <property type="nucleotide sequence ID" value="XM_016750029.1"/>
</dbReference>
<keyword evidence="3" id="KW-1185">Reference proteome</keyword>
<sequence length="360" mass="41381">MDRHRPEINRYTPPHRKDRPIHAWETEPQPIVHAWETAPKTDRNTRHRKPKPNKKQSELPCQVSGSPVFRQNNKESDTNEEEEELNPYLPIPRKPQRQSSPCSQGKPRIGNDHQRGRSKDDKQRREQDAYEASVHNFFDRAQSKPHSQPRGTQNEQLNPYLPSNPHRRTSPSPPKPHKGTDYARGRSKDSPEKQKHQDAYKASVHTVVDRPKAHNQLNHQNEELNPYIPSGPQPTASRPTRPVSLSQKCRDQEASSPDIPTHQIERPSNKGNGNESEEVGENERMEMNKSCSPRKLCVDQESIGRANHIERPSNEGNGNESGEVLNDSMEPKQTSRNHSKVTNWADLDTDFDYNDVPIWE</sequence>
<reference evidence="2 3" key="1">
    <citation type="submission" date="2009-08" db="EMBL/GenBank/DDBJ databases">
        <title>The Genome Sequence of Spizellomyces punctatus strain DAOM BR117.</title>
        <authorList>
            <consortium name="The Broad Institute Genome Sequencing Platform"/>
            <person name="Russ C."/>
            <person name="Cuomo C."/>
            <person name="Shea T."/>
            <person name="Young S.K."/>
            <person name="Zeng Q."/>
            <person name="Koehrsen M."/>
            <person name="Haas B."/>
            <person name="Borodovsky M."/>
            <person name="Guigo R."/>
            <person name="Alvarado L."/>
            <person name="Berlin A."/>
            <person name="Bochicchio J."/>
            <person name="Borenstein D."/>
            <person name="Chapman S."/>
            <person name="Chen Z."/>
            <person name="Engels R."/>
            <person name="Freedman E."/>
            <person name="Gellesch M."/>
            <person name="Goldberg J."/>
            <person name="Griggs A."/>
            <person name="Gujja S."/>
            <person name="Heiman D."/>
            <person name="Hepburn T."/>
            <person name="Howarth C."/>
            <person name="Jen D."/>
            <person name="Larson L."/>
            <person name="Lewis B."/>
            <person name="Mehta T."/>
            <person name="Park D."/>
            <person name="Pearson M."/>
            <person name="Roberts A."/>
            <person name="Saif S."/>
            <person name="Shenoy N."/>
            <person name="Sisk P."/>
            <person name="Stolte C."/>
            <person name="Sykes S."/>
            <person name="Thomson T."/>
            <person name="Walk T."/>
            <person name="White J."/>
            <person name="Yandava C."/>
            <person name="Burger G."/>
            <person name="Gray M.W."/>
            <person name="Holland P.W.H."/>
            <person name="King N."/>
            <person name="Lang F.B.F."/>
            <person name="Roger A.J."/>
            <person name="Ruiz-Trillo I."/>
            <person name="Lander E."/>
            <person name="Nusbaum C."/>
        </authorList>
    </citation>
    <scope>NUCLEOTIDE SEQUENCE [LARGE SCALE GENOMIC DNA]</scope>
    <source>
        <strain evidence="2 3">DAOM BR117</strain>
    </source>
</reference>
<feature type="compositionally biased region" description="Basic and acidic residues" evidence="1">
    <location>
        <begin position="109"/>
        <end position="128"/>
    </location>
</feature>
<organism evidence="2 3">
    <name type="scientific">Spizellomyces punctatus (strain DAOM BR117)</name>
    <dbReference type="NCBI Taxonomy" id="645134"/>
    <lineage>
        <taxon>Eukaryota</taxon>
        <taxon>Fungi</taxon>
        <taxon>Fungi incertae sedis</taxon>
        <taxon>Chytridiomycota</taxon>
        <taxon>Chytridiomycota incertae sedis</taxon>
        <taxon>Chytridiomycetes</taxon>
        <taxon>Spizellomycetales</taxon>
        <taxon>Spizellomycetaceae</taxon>
        <taxon>Spizellomyces</taxon>
    </lineage>
</organism>
<feature type="compositionally biased region" description="Basic and acidic residues" evidence="1">
    <location>
        <begin position="178"/>
        <end position="199"/>
    </location>
</feature>
<evidence type="ECO:0000313" key="2">
    <source>
        <dbReference type="EMBL" id="KND02625.1"/>
    </source>
</evidence>
<feature type="compositionally biased region" description="Polar residues" evidence="1">
    <location>
        <begin position="144"/>
        <end position="157"/>
    </location>
</feature>
<dbReference type="VEuPathDB" id="FungiDB:SPPG_01714"/>
<feature type="region of interest" description="Disordered" evidence="1">
    <location>
        <begin position="1"/>
        <end position="342"/>
    </location>
</feature>
<evidence type="ECO:0000256" key="1">
    <source>
        <dbReference type="SAM" id="MobiDB-lite"/>
    </source>
</evidence>